<gene>
    <name evidence="2" type="ORF">HOLleu_40176</name>
</gene>
<dbReference type="Proteomes" id="UP001152320">
    <property type="component" value="Chromosome 22"/>
</dbReference>
<feature type="transmembrane region" description="Helical" evidence="1">
    <location>
        <begin position="66"/>
        <end position="87"/>
    </location>
</feature>
<keyword evidence="3" id="KW-1185">Reference proteome</keyword>
<protein>
    <submittedName>
        <fullName evidence="2">Uncharacterized protein</fullName>
    </submittedName>
</protein>
<feature type="transmembrane region" description="Helical" evidence="1">
    <location>
        <begin position="99"/>
        <end position="118"/>
    </location>
</feature>
<evidence type="ECO:0000313" key="2">
    <source>
        <dbReference type="EMBL" id="KAJ8020555.1"/>
    </source>
</evidence>
<keyword evidence="1" id="KW-0472">Membrane</keyword>
<evidence type="ECO:0000256" key="1">
    <source>
        <dbReference type="SAM" id="Phobius"/>
    </source>
</evidence>
<keyword evidence="1" id="KW-0812">Transmembrane</keyword>
<organism evidence="2 3">
    <name type="scientific">Holothuria leucospilota</name>
    <name type="common">Black long sea cucumber</name>
    <name type="synonym">Mertensiothuria leucospilota</name>
    <dbReference type="NCBI Taxonomy" id="206669"/>
    <lineage>
        <taxon>Eukaryota</taxon>
        <taxon>Metazoa</taxon>
        <taxon>Echinodermata</taxon>
        <taxon>Eleutherozoa</taxon>
        <taxon>Echinozoa</taxon>
        <taxon>Holothuroidea</taxon>
        <taxon>Aspidochirotacea</taxon>
        <taxon>Aspidochirotida</taxon>
        <taxon>Holothuriidae</taxon>
        <taxon>Holothuria</taxon>
    </lineage>
</organism>
<accession>A0A9Q1BBG9</accession>
<name>A0A9Q1BBG9_HOLLE</name>
<dbReference type="EMBL" id="JAIZAY010000022">
    <property type="protein sequence ID" value="KAJ8020555.1"/>
    <property type="molecule type" value="Genomic_DNA"/>
</dbReference>
<proteinExistence type="predicted"/>
<comment type="caution">
    <text evidence="2">The sequence shown here is derived from an EMBL/GenBank/DDBJ whole genome shotgun (WGS) entry which is preliminary data.</text>
</comment>
<evidence type="ECO:0000313" key="3">
    <source>
        <dbReference type="Proteomes" id="UP001152320"/>
    </source>
</evidence>
<sequence length="228" mass="25680">MVRSYHRDFHGLSHLIPKMEIPKSDLTLCVVCLIAGVALIFIGGITIEEKILITLQMDPGASVLNHALPCIQGMVELAVGFIGFFSTMTLKKYSLVRRLHRSLLVANQILSYIAFWVICIDLKERLYQNEICRSLTRCAAPLNDPWQEEVYIFVPCRPKGPIPVFCDGGEVKRIVCDVILLLVYVISIKTVSIVTLGNPFELFLGREEKKKFSVEERLCESQEPVAPS</sequence>
<dbReference type="AlphaFoldDB" id="A0A9Q1BBG9"/>
<reference evidence="2" key="1">
    <citation type="submission" date="2021-10" db="EMBL/GenBank/DDBJ databases">
        <title>Tropical sea cucumber genome reveals ecological adaptation and Cuvierian tubules defense mechanism.</title>
        <authorList>
            <person name="Chen T."/>
        </authorList>
    </citation>
    <scope>NUCLEOTIDE SEQUENCE</scope>
    <source>
        <strain evidence="2">Nanhai2018</strain>
        <tissue evidence="2">Muscle</tissue>
    </source>
</reference>
<feature type="transmembrane region" description="Helical" evidence="1">
    <location>
        <begin position="26"/>
        <end position="46"/>
    </location>
</feature>
<keyword evidence="1" id="KW-1133">Transmembrane helix</keyword>